<proteinExistence type="predicted"/>
<keyword evidence="1 2" id="KW-0808">Transferase</keyword>
<dbReference type="SUPFAM" id="SSF53448">
    <property type="entry name" value="Nucleotide-diphospho-sugar transferases"/>
    <property type="match status" value="1"/>
</dbReference>
<dbReference type="InterPro" id="IPR051706">
    <property type="entry name" value="Glycosyltransferase_domain"/>
</dbReference>
<evidence type="ECO:0000256" key="1">
    <source>
        <dbReference type="ARBA" id="ARBA00022679"/>
    </source>
</evidence>
<evidence type="ECO:0000313" key="2">
    <source>
        <dbReference type="EMBL" id="MBB5722649.1"/>
    </source>
</evidence>
<name>A0A7W9EYG1_9RHOB</name>
<keyword evidence="2" id="KW-0328">Glycosyltransferase</keyword>
<gene>
    <name evidence="2" type="ORF">FHS72_002275</name>
</gene>
<dbReference type="PANTHER" id="PTHR32385:SF15">
    <property type="entry name" value="INOSITOL PHOSPHOCERAMIDE MANNOSYLTRANSFERASE 1"/>
    <property type="match status" value="1"/>
</dbReference>
<organism evidence="2 3">
    <name type="scientific">Yoonia ponticola</name>
    <dbReference type="NCBI Taxonomy" id="1524255"/>
    <lineage>
        <taxon>Bacteria</taxon>
        <taxon>Pseudomonadati</taxon>
        <taxon>Pseudomonadota</taxon>
        <taxon>Alphaproteobacteria</taxon>
        <taxon>Rhodobacterales</taxon>
        <taxon>Paracoccaceae</taxon>
        <taxon>Yoonia</taxon>
    </lineage>
</organism>
<dbReference type="GO" id="GO:0016020">
    <property type="term" value="C:membrane"/>
    <property type="evidence" value="ECO:0007669"/>
    <property type="project" value="GOC"/>
</dbReference>
<evidence type="ECO:0000313" key="3">
    <source>
        <dbReference type="Proteomes" id="UP000535415"/>
    </source>
</evidence>
<dbReference type="EMBL" id="JACIJM010000005">
    <property type="protein sequence ID" value="MBB5722649.1"/>
    <property type="molecule type" value="Genomic_DNA"/>
</dbReference>
<sequence>MNIPKNLMHVWIGPRPAPLDWMQTWQDHHPDWDYTLIDNDYVSQHQFQNQALIDEYLRRAEYAGAADLIRYEVLHEKGGFMPGADSRCLRNTDELWTEAQAYTVYENEFVRGQLVSPILACEPNNPFVDALINRLGQLKPEQLNKAWLTTGNYFVATMIKELSPKVHIFPSHYFIPNHYTGHGYDGDGPIYCDQLFGETTNGYAKPNFAGKMQKIAGRLRSSRMRRKL</sequence>
<reference evidence="2 3" key="1">
    <citation type="submission" date="2020-08" db="EMBL/GenBank/DDBJ databases">
        <title>Genomic Encyclopedia of Type Strains, Phase IV (KMG-IV): sequencing the most valuable type-strain genomes for metagenomic binning, comparative biology and taxonomic classification.</title>
        <authorList>
            <person name="Goeker M."/>
        </authorList>
    </citation>
    <scope>NUCLEOTIDE SEQUENCE [LARGE SCALE GENOMIC DNA]</scope>
    <source>
        <strain evidence="2 3">DSM 101064</strain>
    </source>
</reference>
<dbReference type="Pfam" id="PF04488">
    <property type="entry name" value="Gly_transf_sug"/>
    <property type="match status" value="1"/>
</dbReference>
<protein>
    <submittedName>
        <fullName evidence="2">Mannosyltransferase OCH1-like enzyme</fullName>
    </submittedName>
</protein>
<dbReference type="PANTHER" id="PTHR32385">
    <property type="entry name" value="MANNOSYL PHOSPHORYLINOSITOL CERAMIDE SYNTHASE"/>
    <property type="match status" value="1"/>
</dbReference>
<accession>A0A7W9EYG1</accession>
<dbReference type="GO" id="GO:0000030">
    <property type="term" value="F:mannosyltransferase activity"/>
    <property type="evidence" value="ECO:0007669"/>
    <property type="project" value="TreeGrafter"/>
</dbReference>
<keyword evidence="3" id="KW-1185">Reference proteome</keyword>
<dbReference type="InterPro" id="IPR029044">
    <property type="entry name" value="Nucleotide-diphossugar_trans"/>
</dbReference>
<dbReference type="RefSeq" id="WP_183529094.1">
    <property type="nucleotide sequence ID" value="NZ_JACIJM010000005.1"/>
</dbReference>
<comment type="caution">
    <text evidence="2">The sequence shown here is derived from an EMBL/GenBank/DDBJ whole genome shotgun (WGS) entry which is preliminary data.</text>
</comment>
<dbReference type="Proteomes" id="UP000535415">
    <property type="component" value="Unassembled WGS sequence"/>
</dbReference>
<dbReference type="Gene3D" id="3.90.550.20">
    <property type="match status" value="1"/>
</dbReference>
<dbReference type="AlphaFoldDB" id="A0A7W9EYG1"/>
<dbReference type="InterPro" id="IPR007577">
    <property type="entry name" value="GlycoTrfase_DXD_sugar-bd_CS"/>
</dbReference>
<dbReference type="GO" id="GO:0051999">
    <property type="term" value="P:mannosyl-inositol phosphorylceramide biosynthetic process"/>
    <property type="evidence" value="ECO:0007669"/>
    <property type="project" value="TreeGrafter"/>
</dbReference>